<proteinExistence type="predicted"/>
<dbReference type="FunCoup" id="E8R5K4">
    <property type="interactions" value="308"/>
</dbReference>
<dbReference type="EC" id="3.1.1.45" evidence="2"/>
<dbReference type="GO" id="GO:0008806">
    <property type="term" value="F:carboxymethylenebutenolidase activity"/>
    <property type="evidence" value="ECO:0007669"/>
    <property type="project" value="UniProtKB-EC"/>
</dbReference>
<dbReference type="PANTHER" id="PTHR46623:SF6">
    <property type="entry name" value="ALPHA_BETA-HYDROLASES SUPERFAMILY PROTEIN"/>
    <property type="match status" value="1"/>
</dbReference>
<dbReference type="EMBL" id="CP002353">
    <property type="protein sequence ID" value="ADV61753.1"/>
    <property type="molecule type" value="Genomic_DNA"/>
</dbReference>
<sequence length="227" mass="24160">MGQMIEFKRPDGKAASGYLATPAEGQAKPGNPAVLVIQEWWGVNPQIKSVADRYAAHGYLALVPDLYDGKVATNPTEASSLMQKLDFVAATDQIVQGGLNALKAKGAGKVGLTGYCMGGAVTFLGASRLKGLAAAVAFYGLPSQGFDPATITIPVMGHFASKDGFIPIAKVYEFEATLKKAGVDVRFFTYEADHAFCNETRPEVYNPEAAKLADERTFAFFAEHLGS</sequence>
<reference evidence="2 3" key="2">
    <citation type="journal article" date="2011" name="Stand. Genomic Sci.">
        <title>Complete genome sequence of Isosphaera pallida type strain (IS1B).</title>
        <authorList>
            <consortium name="US DOE Joint Genome Institute (JGI-PGF)"/>
            <person name="Goker M."/>
            <person name="Cleland D."/>
            <person name="Saunders E."/>
            <person name="Lapidus A."/>
            <person name="Nolan M."/>
            <person name="Lucas S."/>
            <person name="Hammon N."/>
            <person name="Deshpande S."/>
            <person name="Cheng J.F."/>
            <person name="Tapia R."/>
            <person name="Han C."/>
            <person name="Goodwin L."/>
            <person name="Pitluck S."/>
            <person name="Liolios K."/>
            <person name="Pagani I."/>
            <person name="Ivanova N."/>
            <person name="Mavromatis K."/>
            <person name="Pati A."/>
            <person name="Chen A."/>
            <person name="Palaniappan K."/>
            <person name="Land M."/>
            <person name="Hauser L."/>
            <person name="Chang Y.J."/>
            <person name="Jeffries C.D."/>
            <person name="Detter J.C."/>
            <person name="Beck B."/>
            <person name="Woyke T."/>
            <person name="Bristow J."/>
            <person name="Eisen J.A."/>
            <person name="Markowitz V."/>
            <person name="Hugenholtz P."/>
            <person name="Kyrpides N.C."/>
            <person name="Klenk H.P."/>
        </authorList>
    </citation>
    <scope>NUCLEOTIDE SEQUENCE [LARGE SCALE GENOMIC DNA]</scope>
    <source>
        <strain evidence="3">ATCC 43644 / DSM 9630 / IS1B</strain>
    </source>
</reference>
<dbReference type="AlphaFoldDB" id="E8R5K4"/>
<accession>E8R5K4</accession>
<dbReference type="HOGENOM" id="CLU_054590_7_2_0"/>
<dbReference type="Gene3D" id="3.40.50.1820">
    <property type="entry name" value="alpha/beta hydrolase"/>
    <property type="match status" value="1"/>
</dbReference>
<dbReference type="InterPro" id="IPR051049">
    <property type="entry name" value="Dienelactone_hydrolase-like"/>
</dbReference>
<protein>
    <submittedName>
        <fullName evidence="2">Carboxymethylenebutenolidase</fullName>
        <ecNumber evidence="2">3.1.1.45</ecNumber>
    </submittedName>
</protein>
<feature type="domain" description="Dienelactone hydrolase" evidence="1">
    <location>
        <begin position="17"/>
        <end position="224"/>
    </location>
</feature>
<organism evidence="2 3">
    <name type="scientific">Isosphaera pallida (strain ATCC 43644 / DSM 9630 / IS1B)</name>
    <dbReference type="NCBI Taxonomy" id="575540"/>
    <lineage>
        <taxon>Bacteria</taxon>
        <taxon>Pseudomonadati</taxon>
        <taxon>Planctomycetota</taxon>
        <taxon>Planctomycetia</taxon>
        <taxon>Isosphaerales</taxon>
        <taxon>Isosphaeraceae</taxon>
        <taxon>Isosphaera</taxon>
    </lineage>
</organism>
<dbReference type="RefSeq" id="WP_013564042.1">
    <property type="nucleotide sequence ID" value="NC_014962.1"/>
</dbReference>
<dbReference type="STRING" id="575540.Isop_1166"/>
<dbReference type="Pfam" id="PF01738">
    <property type="entry name" value="DLH"/>
    <property type="match status" value="1"/>
</dbReference>
<dbReference type="InterPro" id="IPR029058">
    <property type="entry name" value="AB_hydrolase_fold"/>
</dbReference>
<dbReference type="InterPro" id="IPR002925">
    <property type="entry name" value="Dienelactn_hydro"/>
</dbReference>
<dbReference type="SUPFAM" id="SSF53474">
    <property type="entry name" value="alpha/beta-Hydrolases"/>
    <property type="match status" value="1"/>
</dbReference>
<dbReference type="eggNOG" id="COG0412">
    <property type="taxonomic scope" value="Bacteria"/>
</dbReference>
<dbReference type="Proteomes" id="UP000008631">
    <property type="component" value="Chromosome"/>
</dbReference>
<name>E8R5K4_ISOPI</name>
<dbReference type="OrthoDB" id="9771666at2"/>
<evidence type="ECO:0000259" key="1">
    <source>
        <dbReference type="Pfam" id="PF01738"/>
    </source>
</evidence>
<dbReference type="InParanoid" id="E8R5K4"/>
<evidence type="ECO:0000313" key="3">
    <source>
        <dbReference type="Proteomes" id="UP000008631"/>
    </source>
</evidence>
<dbReference type="KEGG" id="ipa:Isop_1166"/>
<keyword evidence="2" id="KW-0378">Hydrolase</keyword>
<evidence type="ECO:0000313" key="2">
    <source>
        <dbReference type="EMBL" id="ADV61753.1"/>
    </source>
</evidence>
<reference key="1">
    <citation type="submission" date="2010-11" db="EMBL/GenBank/DDBJ databases">
        <title>The complete sequence of chromosome of Isophaera pallida ATCC 43644.</title>
        <authorList>
            <consortium name="US DOE Joint Genome Institute (JGI-PGF)"/>
            <person name="Lucas S."/>
            <person name="Copeland A."/>
            <person name="Lapidus A."/>
            <person name="Bruce D."/>
            <person name="Goodwin L."/>
            <person name="Pitluck S."/>
            <person name="Kyrpides N."/>
            <person name="Mavromatis K."/>
            <person name="Pagani I."/>
            <person name="Ivanova N."/>
            <person name="Saunders E."/>
            <person name="Brettin T."/>
            <person name="Detter J.C."/>
            <person name="Han C."/>
            <person name="Tapia R."/>
            <person name="Land M."/>
            <person name="Hauser L."/>
            <person name="Markowitz V."/>
            <person name="Cheng J.-F."/>
            <person name="Hugenholtz P."/>
            <person name="Woyke T."/>
            <person name="Wu D."/>
            <person name="Eisen J.A."/>
        </authorList>
    </citation>
    <scope>NUCLEOTIDE SEQUENCE</scope>
    <source>
        <strain>ATCC 43644</strain>
    </source>
</reference>
<gene>
    <name evidence="2" type="ordered locus">Isop_1166</name>
</gene>
<keyword evidence="3" id="KW-1185">Reference proteome</keyword>
<dbReference type="PANTHER" id="PTHR46623">
    <property type="entry name" value="CARBOXYMETHYLENEBUTENOLIDASE-RELATED"/>
    <property type="match status" value="1"/>
</dbReference>